<keyword evidence="6" id="KW-1185">Reference proteome</keyword>
<comment type="caution">
    <text evidence="5">The sequence shown here is derived from an EMBL/GenBank/DDBJ whole genome shotgun (WGS) entry which is preliminary data.</text>
</comment>
<dbReference type="AlphaFoldDB" id="A0A3N0BKU7"/>
<accession>A0A3N0BKU7</accession>
<dbReference type="InterPro" id="IPR020845">
    <property type="entry name" value="AMP-binding_CS"/>
</dbReference>
<comment type="catalytic activity">
    <reaction evidence="3">
        <text>a long-chain fatty acid + ATP + CoA = a long-chain fatty acyl-CoA + AMP + diphosphate</text>
        <dbReference type="Rhea" id="RHEA:15421"/>
        <dbReference type="ChEBI" id="CHEBI:30616"/>
        <dbReference type="ChEBI" id="CHEBI:33019"/>
        <dbReference type="ChEBI" id="CHEBI:57287"/>
        <dbReference type="ChEBI" id="CHEBI:57560"/>
        <dbReference type="ChEBI" id="CHEBI:83139"/>
        <dbReference type="ChEBI" id="CHEBI:456215"/>
        <dbReference type="EC" id="6.2.1.3"/>
    </reaction>
    <physiologicalReaction direction="left-to-right" evidence="3">
        <dbReference type="Rhea" id="RHEA:15422"/>
    </physiologicalReaction>
</comment>
<dbReference type="PANTHER" id="PTHR43272">
    <property type="entry name" value="LONG-CHAIN-FATTY-ACID--COA LIGASE"/>
    <property type="match status" value="1"/>
</dbReference>
<reference evidence="6" key="1">
    <citation type="submission" date="2018-05" db="EMBL/GenBank/DDBJ databases">
        <title>Genome Sequencing of selected type strains of the family Eggerthellaceae.</title>
        <authorList>
            <person name="Danylec N."/>
            <person name="Stoll D.A."/>
            <person name="Doetsch A."/>
            <person name="Huch M."/>
        </authorList>
    </citation>
    <scope>NUCLEOTIDE SEQUENCE [LARGE SCALE GENOMIC DNA]</scope>
    <source>
        <strain evidence="6">DSM 16106</strain>
    </source>
</reference>
<dbReference type="PANTHER" id="PTHR43272:SF33">
    <property type="entry name" value="AMP-BINDING DOMAIN-CONTAINING PROTEIN-RELATED"/>
    <property type="match status" value="1"/>
</dbReference>
<dbReference type="Pfam" id="PF00501">
    <property type="entry name" value="AMP-binding"/>
    <property type="match status" value="1"/>
</dbReference>
<feature type="domain" description="AMP-dependent synthetase/ligase" evidence="4">
    <location>
        <begin position="19"/>
        <end position="414"/>
    </location>
</feature>
<name>A0A3N0BKU7_9ACTN</name>
<dbReference type="Gene3D" id="3.40.50.12780">
    <property type="entry name" value="N-terminal domain of ligase-like"/>
    <property type="match status" value="1"/>
</dbReference>
<dbReference type="GO" id="GO:0016020">
    <property type="term" value="C:membrane"/>
    <property type="evidence" value="ECO:0007669"/>
    <property type="project" value="TreeGrafter"/>
</dbReference>
<dbReference type="InterPro" id="IPR042099">
    <property type="entry name" value="ANL_N_sf"/>
</dbReference>
<evidence type="ECO:0000259" key="4">
    <source>
        <dbReference type="Pfam" id="PF00501"/>
    </source>
</evidence>
<keyword evidence="2" id="KW-0067">ATP-binding</keyword>
<dbReference type="OrthoDB" id="9803968at2"/>
<organism evidence="5 6">
    <name type="scientific">Paraeggerthella hongkongensis</name>
    <dbReference type="NCBI Taxonomy" id="230658"/>
    <lineage>
        <taxon>Bacteria</taxon>
        <taxon>Bacillati</taxon>
        <taxon>Actinomycetota</taxon>
        <taxon>Coriobacteriia</taxon>
        <taxon>Eggerthellales</taxon>
        <taxon>Eggerthellaceae</taxon>
        <taxon>Paraeggerthella</taxon>
    </lineage>
</organism>
<dbReference type="GO" id="GO:0004467">
    <property type="term" value="F:long-chain fatty acid-CoA ligase activity"/>
    <property type="evidence" value="ECO:0007669"/>
    <property type="project" value="UniProtKB-EC"/>
</dbReference>
<evidence type="ECO:0000313" key="6">
    <source>
        <dbReference type="Proteomes" id="UP000278632"/>
    </source>
</evidence>
<dbReference type="InterPro" id="IPR045851">
    <property type="entry name" value="AMP-bd_C_sf"/>
</dbReference>
<dbReference type="Gene3D" id="3.30.300.30">
    <property type="match status" value="1"/>
</dbReference>
<keyword evidence="1" id="KW-0547">Nucleotide-binding</keyword>
<dbReference type="GO" id="GO:0005524">
    <property type="term" value="F:ATP binding"/>
    <property type="evidence" value="ECO:0007669"/>
    <property type="project" value="UniProtKB-KW"/>
</dbReference>
<dbReference type="EMBL" id="QICD01000001">
    <property type="protein sequence ID" value="RNL49028.1"/>
    <property type="molecule type" value="Genomic_DNA"/>
</dbReference>
<sequence length="569" mass="62141">MRSYRLNDIEELSDLRHLLERSARLFSDKTACAELSRSSELHEVSYARLLEDVRVLGTAFLERGYAGKRIALIGENSYAWVLAYFAVVNSGMTVVPFDKELSCSEVVDQMARANVDALCHTASYAPEARRAADALKERCGLEVELFDMGSLAAGELACELLSCGREQIALGNDRYARVELDPDAVCSILFTSGTTGVSKGVLLSHRNFASNIKGACELVLFGPQDTLVSVLPVHHAYEDMAGIFCPLYYGCTVGFCSGLKMLPKCLDAFKPTILCLVPLYVETFRSKILRAAKEGGRERQLAFACKASSLLRRVGVDVSDKLLAQPRGAFGGRLRLVICGGAPLDPAYAPFYRSLGINLIQGYGISECSPIVSVNRNNEFKDDSVGRVVSCARVRFDEDGQIWVNGPSVMAGYLDEEAETLVDGWFPTGDLGHLDADGFLHITGRCKDVIVLNNGKNVMPQEIERALTACDSVAEAVVVGAPGRGNGSEYLAAHVYPDFEAIGLDAKSPEAAAAARDRVRADIRRVNRGLAFYKRIATFAVRTEPFEKTTTRKVKRFLLVDDTKGMTHV</sequence>
<protein>
    <recommendedName>
        <fullName evidence="4">AMP-dependent synthetase/ligase domain-containing protein</fullName>
    </recommendedName>
</protein>
<dbReference type="PROSITE" id="PS00455">
    <property type="entry name" value="AMP_BINDING"/>
    <property type="match status" value="1"/>
</dbReference>
<evidence type="ECO:0000256" key="2">
    <source>
        <dbReference type="ARBA" id="ARBA00022840"/>
    </source>
</evidence>
<dbReference type="Proteomes" id="UP000278632">
    <property type="component" value="Unassembled WGS sequence"/>
</dbReference>
<dbReference type="InterPro" id="IPR000873">
    <property type="entry name" value="AMP-dep_synth/lig_dom"/>
</dbReference>
<dbReference type="Pfam" id="PF23562">
    <property type="entry name" value="AMP-binding_C_3"/>
    <property type="match status" value="1"/>
</dbReference>
<evidence type="ECO:0000256" key="1">
    <source>
        <dbReference type="ARBA" id="ARBA00022741"/>
    </source>
</evidence>
<evidence type="ECO:0000256" key="3">
    <source>
        <dbReference type="ARBA" id="ARBA00024484"/>
    </source>
</evidence>
<dbReference type="SUPFAM" id="SSF56801">
    <property type="entry name" value="Acetyl-CoA synthetase-like"/>
    <property type="match status" value="1"/>
</dbReference>
<dbReference type="RefSeq" id="WP_123191107.1">
    <property type="nucleotide sequence ID" value="NZ_QICD01000001.1"/>
</dbReference>
<evidence type="ECO:0000313" key="5">
    <source>
        <dbReference type="EMBL" id="RNL49028.1"/>
    </source>
</evidence>
<gene>
    <name evidence="5" type="ORF">DMP08_00810</name>
</gene>
<proteinExistence type="predicted"/>